<proteinExistence type="predicted"/>
<dbReference type="CDD" id="cd06532">
    <property type="entry name" value="Glyco_transf_25"/>
    <property type="match status" value="1"/>
</dbReference>
<accession>F6EX02</accession>
<dbReference type="Proteomes" id="UP000007150">
    <property type="component" value="Chromosome 1"/>
</dbReference>
<dbReference type="InterPro" id="IPR002654">
    <property type="entry name" value="Glyco_trans_25"/>
</dbReference>
<dbReference type="AlphaFoldDB" id="F6EX02"/>
<name>F6EX02_SPHCR</name>
<sequence length="251" mass="28299">MRGTLQRSVGQELLKHFGAIRIINLASRADRRREITREFAKIGLEITADGPVRFHEAALFSDPGPFPLIGARGCWHSHVEILREALDGQDNILIFEDDCDFVAGIEDKLPNALASLAQKPWSIFYGGHDLIDKPERADPFIHIDHGVQWLRGAHFVGFHRSILEQLVAELDKYLLDLTAGKDAPKGIDGGYSWFRNRYPDLQVYLAWPKLGFQRPSHSDISGSSAMTRLMPPSLLSVIRAFKRHVKRARTA</sequence>
<dbReference type="STRING" id="690566.Sphch_0468"/>
<keyword evidence="2" id="KW-1185">Reference proteome</keyword>
<reference evidence="1 2" key="1">
    <citation type="submission" date="2011-05" db="EMBL/GenBank/DDBJ databases">
        <title>Complete sequence of chromosome 1 of Sphingobium chlorophenolicum L-1.</title>
        <authorList>
            <consortium name="US DOE Joint Genome Institute"/>
            <person name="Lucas S."/>
            <person name="Han J."/>
            <person name="Lapidus A."/>
            <person name="Cheng J.-F."/>
            <person name="Goodwin L."/>
            <person name="Pitluck S."/>
            <person name="Peters L."/>
            <person name="Daligault H."/>
            <person name="Han C."/>
            <person name="Tapia R."/>
            <person name="Land M."/>
            <person name="Hauser L."/>
            <person name="Kyrpides N."/>
            <person name="Ivanova N."/>
            <person name="Pagani I."/>
            <person name="Turner P."/>
            <person name="Copley S."/>
            <person name="Woyke T."/>
        </authorList>
    </citation>
    <scope>NUCLEOTIDE SEQUENCE [LARGE SCALE GENOMIC DNA]</scope>
    <source>
        <strain evidence="1 2">L-1</strain>
    </source>
</reference>
<organism evidence="1 2">
    <name type="scientific">Sphingobium chlorophenolicum L-1</name>
    <dbReference type="NCBI Taxonomy" id="690566"/>
    <lineage>
        <taxon>Bacteria</taxon>
        <taxon>Pseudomonadati</taxon>
        <taxon>Pseudomonadota</taxon>
        <taxon>Alphaproteobacteria</taxon>
        <taxon>Sphingomonadales</taxon>
        <taxon>Sphingomonadaceae</taxon>
        <taxon>Sphingobium</taxon>
    </lineage>
</organism>
<protein>
    <recommendedName>
        <fullName evidence="3">Glycosyl transferase family 25</fullName>
    </recommendedName>
</protein>
<evidence type="ECO:0008006" key="3">
    <source>
        <dbReference type="Google" id="ProtNLM"/>
    </source>
</evidence>
<dbReference type="EMBL" id="CP002798">
    <property type="protein sequence ID" value="AEG48165.1"/>
    <property type="molecule type" value="Genomic_DNA"/>
</dbReference>
<dbReference type="KEGG" id="sch:Sphch_0468"/>
<evidence type="ECO:0000313" key="2">
    <source>
        <dbReference type="Proteomes" id="UP000007150"/>
    </source>
</evidence>
<gene>
    <name evidence="1" type="ORF">Sphch_0468</name>
</gene>
<evidence type="ECO:0000313" key="1">
    <source>
        <dbReference type="EMBL" id="AEG48165.1"/>
    </source>
</evidence>
<dbReference type="HOGENOM" id="CLU_1160000_0_0_5"/>